<comment type="caution">
    <text evidence="2">The sequence shown here is derived from an EMBL/GenBank/DDBJ whole genome shotgun (WGS) entry which is preliminary data.</text>
</comment>
<feature type="coiled-coil region" evidence="1">
    <location>
        <begin position="250"/>
        <end position="302"/>
    </location>
</feature>
<keyword evidence="1" id="KW-0175">Coiled coil</keyword>
<evidence type="ECO:0000256" key="1">
    <source>
        <dbReference type="SAM" id="Coils"/>
    </source>
</evidence>
<feature type="coiled-coil region" evidence="1">
    <location>
        <begin position="173"/>
        <end position="221"/>
    </location>
</feature>
<dbReference type="PANTHER" id="PTHR46405:SF4">
    <property type="entry name" value="E3 UBIQUITIN-PROTEIN LIGASE RF298-RELATED"/>
    <property type="match status" value="1"/>
</dbReference>
<evidence type="ECO:0000313" key="2">
    <source>
        <dbReference type="EMBL" id="PNX76331.1"/>
    </source>
</evidence>
<protein>
    <submittedName>
        <fullName evidence="2">Putative E3 ubiquitin-protein ligase/RF298-like protein</fullName>
    </submittedName>
</protein>
<reference evidence="2 3" key="2">
    <citation type="journal article" date="2017" name="Front. Plant Sci.">
        <title>Gene Classification and Mining of Molecular Markers Useful in Red Clover (Trifolium pratense) Breeding.</title>
        <authorList>
            <person name="Istvanek J."/>
            <person name="Dluhosova J."/>
            <person name="Dluhos P."/>
            <person name="Patkova L."/>
            <person name="Nedelnik J."/>
            <person name="Repkova J."/>
        </authorList>
    </citation>
    <scope>NUCLEOTIDE SEQUENCE [LARGE SCALE GENOMIC DNA]</scope>
    <source>
        <strain evidence="3">cv. Tatra</strain>
        <tissue evidence="2">Young leaves</tissue>
    </source>
</reference>
<gene>
    <name evidence="2" type="ORF">L195_g032277</name>
</gene>
<dbReference type="InterPro" id="IPR046934">
    <property type="entry name" value="PIR2-like"/>
</dbReference>
<feature type="coiled-coil region" evidence="1">
    <location>
        <begin position="384"/>
        <end position="432"/>
    </location>
</feature>
<organism evidence="2 3">
    <name type="scientific">Trifolium pratense</name>
    <name type="common">Red clover</name>
    <dbReference type="NCBI Taxonomy" id="57577"/>
    <lineage>
        <taxon>Eukaryota</taxon>
        <taxon>Viridiplantae</taxon>
        <taxon>Streptophyta</taxon>
        <taxon>Embryophyta</taxon>
        <taxon>Tracheophyta</taxon>
        <taxon>Spermatophyta</taxon>
        <taxon>Magnoliopsida</taxon>
        <taxon>eudicotyledons</taxon>
        <taxon>Gunneridae</taxon>
        <taxon>Pentapetalae</taxon>
        <taxon>rosids</taxon>
        <taxon>fabids</taxon>
        <taxon>Fabales</taxon>
        <taxon>Fabaceae</taxon>
        <taxon>Papilionoideae</taxon>
        <taxon>50 kb inversion clade</taxon>
        <taxon>NPAAA clade</taxon>
        <taxon>Hologalegina</taxon>
        <taxon>IRL clade</taxon>
        <taxon>Trifolieae</taxon>
        <taxon>Trifolium</taxon>
    </lineage>
</organism>
<proteinExistence type="predicted"/>
<reference evidence="2 3" key="1">
    <citation type="journal article" date="2014" name="Am. J. Bot.">
        <title>Genome assembly and annotation for red clover (Trifolium pratense; Fabaceae).</title>
        <authorList>
            <person name="Istvanek J."/>
            <person name="Jaros M."/>
            <person name="Krenek A."/>
            <person name="Repkova J."/>
        </authorList>
    </citation>
    <scope>NUCLEOTIDE SEQUENCE [LARGE SCALE GENOMIC DNA]</scope>
    <source>
        <strain evidence="3">cv. Tatra</strain>
        <tissue evidence="2">Young leaves</tissue>
    </source>
</reference>
<dbReference type="Proteomes" id="UP000236291">
    <property type="component" value="Unassembled WGS sequence"/>
</dbReference>
<dbReference type="AlphaFoldDB" id="A0A2K3LCR1"/>
<dbReference type="EMBL" id="ASHM01030458">
    <property type="protein sequence ID" value="PNX76331.1"/>
    <property type="molecule type" value="Genomic_DNA"/>
</dbReference>
<name>A0A2K3LCR1_TRIPR</name>
<dbReference type="PANTHER" id="PTHR46405">
    <property type="entry name" value="OS05G0141500 PROTEIN"/>
    <property type="match status" value="1"/>
</dbReference>
<sequence length="506" mass="57993">MAEKMDKTVDWDSKDPSATNAGKSLIMTSMEAIISDAIKKVVDLSYEQEMTDMADSRKSLYATIVNGTLKNLKGAVSETSANFVFQNLRQLLQFTLEEMSGKLLEQSLSTTLNEAMESLTRDLNVARVIREEDKPRCLVSCEPSHVPQDDNEEQMSKLTSLGQELLDEVQSWNNLANKKLMQVTDKLHKFQAESKSLKEKAEIYRNERKALERVMEDNKRKFGNAIDDNKRKLGSCASSILILETKKLWLEKTREVAESLAEKAKAENELVQAKNQENIQEAKSLAAKKVCMEHEIEEAIKQRNDFNFNAPFWVKMKKKRDKEIKKMHGKTQAALLISERDSELENIMKTERELLDTAISRAGAYIEKWNSDIRARQEKLKIPCQQAQDREDKAIQEAESLAKKIDLVQEELENEKLKLSKLHEKIEKDENQLFYAEAKVKEERAKTENFLALASFIVKDREKCEALMKAEVDAIGKRAASGIQEYVESIVKIEKEMDMLMIKTKI</sequence>
<evidence type="ECO:0000313" key="3">
    <source>
        <dbReference type="Proteomes" id="UP000236291"/>
    </source>
</evidence>
<accession>A0A2K3LCR1</accession>